<evidence type="ECO:0000259" key="19">
    <source>
        <dbReference type="SMART" id="SM00475"/>
    </source>
</evidence>
<evidence type="ECO:0000256" key="14">
    <source>
        <dbReference type="ARBA" id="ARBA00023204"/>
    </source>
</evidence>
<keyword evidence="22" id="KW-1185">Reference proteome</keyword>
<dbReference type="Gene3D" id="3.40.50.1010">
    <property type="entry name" value="5'-nuclease"/>
    <property type="match status" value="1"/>
</dbReference>
<dbReference type="PROSITE" id="PS00447">
    <property type="entry name" value="DNA_POLYMERASE_A"/>
    <property type="match status" value="1"/>
</dbReference>
<dbReference type="GO" id="GO:0008408">
    <property type="term" value="F:3'-5' exonuclease activity"/>
    <property type="evidence" value="ECO:0007669"/>
    <property type="project" value="UniProtKB-UniRule"/>
</dbReference>
<dbReference type="Gene3D" id="1.10.150.20">
    <property type="entry name" value="5' to 3' exonuclease, C-terminal subdomain"/>
    <property type="match status" value="2"/>
</dbReference>
<comment type="subunit">
    <text evidence="2">Single-chain monomer with multiple functions.</text>
</comment>
<dbReference type="PANTHER" id="PTHR10133">
    <property type="entry name" value="DNA POLYMERASE I"/>
    <property type="match status" value="1"/>
</dbReference>
<dbReference type="GO" id="GO:0008409">
    <property type="term" value="F:5'-3' exonuclease activity"/>
    <property type="evidence" value="ECO:0007669"/>
    <property type="project" value="UniProtKB-UniRule"/>
</dbReference>
<keyword evidence="8" id="KW-0540">Nuclease</keyword>
<dbReference type="GO" id="GO:0003887">
    <property type="term" value="F:DNA-directed DNA polymerase activity"/>
    <property type="evidence" value="ECO:0007669"/>
    <property type="project" value="UniProtKB-UniRule"/>
</dbReference>
<dbReference type="Pfam" id="PF00476">
    <property type="entry name" value="DNA_pol_A"/>
    <property type="match status" value="1"/>
</dbReference>
<dbReference type="PRINTS" id="PR00868">
    <property type="entry name" value="DNAPOLI"/>
</dbReference>
<dbReference type="InterPro" id="IPR002298">
    <property type="entry name" value="DNA_polymerase_A"/>
</dbReference>
<keyword evidence="14 17" id="KW-0234">DNA repair</keyword>
<dbReference type="InterPro" id="IPR043502">
    <property type="entry name" value="DNA/RNA_pol_sf"/>
</dbReference>
<evidence type="ECO:0000259" key="18">
    <source>
        <dbReference type="SMART" id="SM00474"/>
    </source>
</evidence>
<keyword evidence="12 17" id="KW-0239">DNA-directed DNA polymerase</keyword>
<dbReference type="InterPro" id="IPR002562">
    <property type="entry name" value="3'-5'_exonuclease_dom"/>
</dbReference>
<name>A0A2R5F7K8_9PROT</name>
<comment type="function">
    <text evidence="17">In addition to polymerase activity, this DNA polymerase exhibits 3'-5' and 5'-3' exonuclease activity.</text>
</comment>
<gene>
    <name evidence="17 21" type="primary">polA</name>
    <name evidence="21" type="ORF">NMK_1760</name>
</gene>
<evidence type="ECO:0000256" key="12">
    <source>
        <dbReference type="ARBA" id="ARBA00022932"/>
    </source>
</evidence>
<dbReference type="InterPro" id="IPR029060">
    <property type="entry name" value="PIN-like_dom_sf"/>
</dbReference>
<dbReference type="GO" id="GO:0003677">
    <property type="term" value="F:DNA binding"/>
    <property type="evidence" value="ECO:0007669"/>
    <property type="project" value="UniProtKB-UniRule"/>
</dbReference>
<dbReference type="NCBIfam" id="NF004397">
    <property type="entry name" value="PRK05755.1"/>
    <property type="match status" value="1"/>
</dbReference>
<keyword evidence="7 17" id="KW-0235">DNA replication</keyword>
<evidence type="ECO:0000256" key="11">
    <source>
        <dbReference type="ARBA" id="ARBA00022839"/>
    </source>
</evidence>
<feature type="domain" description="3'-5' exonuclease" evidence="18">
    <location>
        <begin position="310"/>
        <end position="496"/>
    </location>
</feature>
<dbReference type="CDD" id="cd06139">
    <property type="entry name" value="DNA_polA_I_Ecoli_like_exo"/>
    <property type="match status" value="1"/>
</dbReference>
<evidence type="ECO:0000256" key="16">
    <source>
        <dbReference type="NCBIfam" id="TIGR00593"/>
    </source>
</evidence>
<evidence type="ECO:0000256" key="1">
    <source>
        <dbReference type="ARBA" id="ARBA00007705"/>
    </source>
</evidence>
<dbReference type="SMART" id="SM00279">
    <property type="entry name" value="HhH2"/>
    <property type="match status" value="1"/>
</dbReference>
<dbReference type="SUPFAM" id="SSF56672">
    <property type="entry name" value="DNA/RNA polymerases"/>
    <property type="match status" value="1"/>
</dbReference>
<dbReference type="RefSeq" id="WP_109015386.1">
    <property type="nucleotide sequence ID" value="NZ_BDOQ01000006.1"/>
</dbReference>
<keyword evidence="6 17" id="KW-0548">Nucleotidyltransferase</keyword>
<evidence type="ECO:0000256" key="13">
    <source>
        <dbReference type="ARBA" id="ARBA00023125"/>
    </source>
</evidence>
<dbReference type="Gene3D" id="3.30.70.370">
    <property type="match status" value="1"/>
</dbReference>
<dbReference type="SUPFAM" id="SSF88723">
    <property type="entry name" value="PIN domain-like"/>
    <property type="match status" value="1"/>
</dbReference>
<evidence type="ECO:0000256" key="8">
    <source>
        <dbReference type="ARBA" id="ARBA00022722"/>
    </source>
</evidence>
<dbReference type="InterPro" id="IPR001098">
    <property type="entry name" value="DNA-dir_DNA_pol_A_palm_dom"/>
</dbReference>
<dbReference type="SUPFAM" id="SSF53098">
    <property type="entry name" value="Ribonuclease H-like"/>
    <property type="match status" value="1"/>
</dbReference>
<proteinExistence type="inferred from homology"/>
<keyword evidence="11 17" id="KW-0269">Exonuclease</keyword>
<protein>
    <recommendedName>
        <fullName evidence="4 16">DNA polymerase I</fullName>
        <ecNumber evidence="3 16">2.7.7.7</ecNumber>
    </recommendedName>
</protein>
<dbReference type="InterPro" id="IPR036397">
    <property type="entry name" value="RNaseH_sf"/>
</dbReference>
<keyword evidence="13 17" id="KW-0238">DNA-binding</keyword>
<keyword evidence="10 17" id="KW-0378">Hydrolase</keyword>
<evidence type="ECO:0000256" key="10">
    <source>
        <dbReference type="ARBA" id="ARBA00022801"/>
    </source>
</evidence>
<dbReference type="InterPro" id="IPR002421">
    <property type="entry name" value="5-3_exonuclease"/>
</dbReference>
<accession>A0A2R5F7K8</accession>
<dbReference type="NCBIfam" id="TIGR00593">
    <property type="entry name" value="pola"/>
    <property type="match status" value="1"/>
</dbReference>
<keyword evidence="9 17" id="KW-0227">DNA damage</keyword>
<feature type="domain" description="DNA-directed DNA polymerase family A palm" evidence="20">
    <location>
        <begin position="665"/>
        <end position="871"/>
    </location>
</feature>
<dbReference type="PANTHER" id="PTHR10133:SF27">
    <property type="entry name" value="DNA POLYMERASE NU"/>
    <property type="match status" value="1"/>
</dbReference>
<dbReference type="SMART" id="SM00474">
    <property type="entry name" value="35EXOc"/>
    <property type="match status" value="1"/>
</dbReference>
<dbReference type="Pfam" id="PF01367">
    <property type="entry name" value="5_3_exonuc"/>
    <property type="match status" value="1"/>
</dbReference>
<dbReference type="FunFam" id="3.30.420.10:FF:000026">
    <property type="entry name" value="DNA polymerase I"/>
    <property type="match status" value="1"/>
</dbReference>
<dbReference type="InterPro" id="IPR020046">
    <property type="entry name" value="5-3_exonucl_a-hlix_arch_N"/>
</dbReference>
<dbReference type="Proteomes" id="UP000245081">
    <property type="component" value="Unassembled WGS sequence"/>
</dbReference>
<dbReference type="SMART" id="SM00482">
    <property type="entry name" value="POLAc"/>
    <property type="match status" value="1"/>
</dbReference>
<evidence type="ECO:0000256" key="4">
    <source>
        <dbReference type="ARBA" id="ARBA00020311"/>
    </source>
</evidence>
<dbReference type="FunFam" id="1.10.150.20:FF:000003">
    <property type="entry name" value="DNA polymerase I"/>
    <property type="match status" value="1"/>
</dbReference>
<evidence type="ECO:0000313" key="21">
    <source>
        <dbReference type="EMBL" id="GBG14196.1"/>
    </source>
</evidence>
<reference evidence="21 22" key="1">
    <citation type="journal article" date="2018" name="Environ. Microbiol.">
        <title>Isolation and genomic characterization of Novimethylophilus kurashikiensis gen. nov. sp. nov., a new lanthanide-dependent methylotrophic species of Methylophilaceae.</title>
        <authorList>
            <person name="Lv H."/>
            <person name="Sahin N."/>
            <person name="Tani A."/>
        </authorList>
    </citation>
    <scope>NUCLEOTIDE SEQUENCE [LARGE SCALE GENOMIC DNA]</scope>
    <source>
        <strain evidence="21 22">La2-4</strain>
    </source>
</reference>
<evidence type="ECO:0000259" key="20">
    <source>
        <dbReference type="SMART" id="SM00482"/>
    </source>
</evidence>
<dbReference type="InterPro" id="IPR036279">
    <property type="entry name" value="5-3_exonuclease_C_sf"/>
</dbReference>
<dbReference type="AlphaFoldDB" id="A0A2R5F7K8"/>
<evidence type="ECO:0000256" key="2">
    <source>
        <dbReference type="ARBA" id="ARBA00011541"/>
    </source>
</evidence>
<dbReference type="CDD" id="cd09898">
    <property type="entry name" value="H3TH_53EXO"/>
    <property type="match status" value="1"/>
</dbReference>
<dbReference type="Gene3D" id="1.20.1060.10">
    <property type="entry name" value="Taq DNA Polymerase, Chain T, domain 4"/>
    <property type="match status" value="1"/>
</dbReference>
<dbReference type="InterPro" id="IPR008918">
    <property type="entry name" value="HhH2"/>
</dbReference>
<dbReference type="Pfam" id="PF02739">
    <property type="entry name" value="5_3_exonuc_N"/>
    <property type="match status" value="1"/>
</dbReference>
<dbReference type="FunFam" id="3.40.50.1010:FF:000001">
    <property type="entry name" value="DNA polymerase I"/>
    <property type="match status" value="1"/>
</dbReference>
<evidence type="ECO:0000256" key="3">
    <source>
        <dbReference type="ARBA" id="ARBA00012417"/>
    </source>
</evidence>
<evidence type="ECO:0000256" key="9">
    <source>
        <dbReference type="ARBA" id="ARBA00022763"/>
    </source>
</evidence>
<comment type="caution">
    <text evidence="21">The sequence shown here is derived from an EMBL/GenBank/DDBJ whole genome shotgun (WGS) entry which is preliminary data.</text>
</comment>
<organism evidence="21 22">
    <name type="scientific">Novimethylophilus kurashikiensis</name>
    <dbReference type="NCBI Taxonomy" id="1825523"/>
    <lineage>
        <taxon>Bacteria</taxon>
        <taxon>Pseudomonadati</taxon>
        <taxon>Pseudomonadota</taxon>
        <taxon>Betaproteobacteria</taxon>
        <taxon>Nitrosomonadales</taxon>
        <taxon>Methylophilaceae</taxon>
        <taxon>Novimethylophilus</taxon>
    </lineage>
</organism>
<dbReference type="OrthoDB" id="9806424at2"/>
<dbReference type="FunFam" id="1.20.1060.10:FF:000001">
    <property type="entry name" value="DNA polymerase I"/>
    <property type="match status" value="1"/>
</dbReference>
<keyword evidence="5 17" id="KW-0808">Transferase</keyword>
<evidence type="ECO:0000256" key="5">
    <source>
        <dbReference type="ARBA" id="ARBA00022679"/>
    </source>
</evidence>
<feature type="domain" description="5'-3' exonuclease" evidence="19">
    <location>
        <begin position="1"/>
        <end position="256"/>
    </location>
</feature>
<dbReference type="EC" id="2.7.7.7" evidence="3 16"/>
<dbReference type="InterPro" id="IPR018320">
    <property type="entry name" value="DNA_polymerase_1"/>
</dbReference>
<dbReference type="InterPro" id="IPR019760">
    <property type="entry name" value="DNA-dir_DNA_pol_A_CS"/>
</dbReference>
<dbReference type="Gene3D" id="3.30.420.10">
    <property type="entry name" value="Ribonuclease H-like superfamily/Ribonuclease H"/>
    <property type="match status" value="1"/>
</dbReference>
<sequence>MKTLLLVDGSSYLYRAFHALPDLRNKHNEPTGAIYGVLNMLRRLHKDYPADYSACVFDAKGKTFRDDLYPEYKAHRPPMPDDLSRQIPPLLEAITAMGWPLLMVDGVEADDVIATLACQARAQGLRTVISTGDKDLAQLVNCDVTLVNTMTNEVLDEAGVIGKFGLPPNLIVDYLTLVGDAVDNVPGVEKCGPKTAVKWLSQHGTLDNLVENAHQITGVVGENLRKALDWLPMGRQLITVKCDVELPVTIDGLTHPEPDRTKLAELFERFEFKTWLRELGNAGETPAAPPPIAESGQMGLFAESQAAREYETILTEAELERWLEKLQQASLICFDTETTSLERMDAALVGMSFAVCCHEAAYLPLAHRYAGAPQQLDFDTTLARIKPLLENPNVLKVGQNLKYDKHVLANHGIQLNGIAHDTLLQSYVLESHRTHDMDSLAMRHLGVKTITFEEVAGKGAKQVGFDQVAIEQAGEYAAEDADVTMQLHEALYPQIAADKKLEHVYRTIEMPLLDILYDIERYGVLIDTKMLQAQSHELGQKLIELEQKAHALAGQPFNLGSPKQLQKILFGKLGIKPLKKTPSGAPSTDEDVLQELALDHPLPKVLLEYRGLSKLKSTYTDKLPKMVDSKTGRVHTNYSQAVAVTGRLASSDPNLQNIPVRTAEGRRIREAFIAPPGHSIISADYSQIELRIMAHLSQDAGLLKAFAERQDIHRATAAEIFGVEPEAVSNEQRRYAKVINFGLIYGMSAFGLAQNLNIERSAAQSYIDRYFARYPGVADYMQRTRTEAKMNGYVETLFGRRLWVPEINSPNGMRRQGAERAAINAPMQGTAADLIKLAMIAVHGWLKSQNIGTRIVMQVHDELVLEVPAGELELIRQELPRLMNGVAKLDVPLEVELGVGPNWESAH</sequence>
<dbReference type="Pfam" id="PF01612">
    <property type="entry name" value="DNA_pol_A_exo1"/>
    <property type="match status" value="1"/>
</dbReference>
<evidence type="ECO:0000256" key="7">
    <source>
        <dbReference type="ARBA" id="ARBA00022705"/>
    </source>
</evidence>
<evidence type="ECO:0000256" key="6">
    <source>
        <dbReference type="ARBA" id="ARBA00022695"/>
    </source>
</evidence>
<dbReference type="SMART" id="SM00475">
    <property type="entry name" value="53EXOc"/>
    <property type="match status" value="1"/>
</dbReference>
<evidence type="ECO:0000313" key="22">
    <source>
        <dbReference type="Proteomes" id="UP000245081"/>
    </source>
</evidence>
<evidence type="ECO:0000256" key="17">
    <source>
        <dbReference type="RuleBase" id="RU004460"/>
    </source>
</evidence>
<dbReference type="EMBL" id="BDOQ01000006">
    <property type="protein sequence ID" value="GBG14196.1"/>
    <property type="molecule type" value="Genomic_DNA"/>
</dbReference>
<comment type="similarity">
    <text evidence="1 17">Belongs to the DNA polymerase type-A family.</text>
</comment>
<dbReference type="FunFam" id="1.10.150.20:FF:000002">
    <property type="entry name" value="DNA polymerase I"/>
    <property type="match status" value="1"/>
</dbReference>
<evidence type="ECO:0000256" key="15">
    <source>
        <dbReference type="ARBA" id="ARBA00049244"/>
    </source>
</evidence>
<dbReference type="InterPro" id="IPR020045">
    <property type="entry name" value="DNA_polI_H3TH"/>
</dbReference>
<dbReference type="CDD" id="cd08637">
    <property type="entry name" value="DNA_pol_A_pol_I_C"/>
    <property type="match status" value="1"/>
</dbReference>
<comment type="catalytic activity">
    <reaction evidence="15 17">
        <text>DNA(n) + a 2'-deoxyribonucleoside 5'-triphosphate = DNA(n+1) + diphosphate</text>
        <dbReference type="Rhea" id="RHEA:22508"/>
        <dbReference type="Rhea" id="RHEA-COMP:17339"/>
        <dbReference type="Rhea" id="RHEA-COMP:17340"/>
        <dbReference type="ChEBI" id="CHEBI:33019"/>
        <dbReference type="ChEBI" id="CHEBI:61560"/>
        <dbReference type="ChEBI" id="CHEBI:173112"/>
        <dbReference type="EC" id="2.7.7.7"/>
    </reaction>
</comment>
<dbReference type="InterPro" id="IPR012337">
    <property type="entry name" value="RNaseH-like_sf"/>
</dbReference>
<dbReference type="CDD" id="cd09859">
    <property type="entry name" value="PIN_53EXO"/>
    <property type="match status" value="1"/>
</dbReference>
<dbReference type="SUPFAM" id="SSF47807">
    <property type="entry name" value="5' to 3' exonuclease, C-terminal subdomain"/>
    <property type="match status" value="1"/>
</dbReference>
<dbReference type="GO" id="GO:0006261">
    <property type="term" value="P:DNA-templated DNA replication"/>
    <property type="evidence" value="ECO:0007669"/>
    <property type="project" value="UniProtKB-UniRule"/>
</dbReference>
<dbReference type="GO" id="GO:0006302">
    <property type="term" value="P:double-strand break repair"/>
    <property type="evidence" value="ECO:0007669"/>
    <property type="project" value="TreeGrafter"/>
</dbReference>